<dbReference type="AlphaFoldDB" id="A0A382KMF7"/>
<dbReference type="GO" id="GO:0000271">
    <property type="term" value="P:polysaccharide biosynthetic process"/>
    <property type="evidence" value="ECO:0007669"/>
    <property type="project" value="InterPro"/>
</dbReference>
<evidence type="ECO:0000313" key="8">
    <source>
        <dbReference type="EMBL" id="SVC25376.1"/>
    </source>
</evidence>
<evidence type="ECO:0000259" key="7">
    <source>
        <dbReference type="Pfam" id="PF04138"/>
    </source>
</evidence>
<dbReference type="GO" id="GO:0005886">
    <property type="term" value="C:plasma membrane"/>
    <property type="evidence" value="ECO:0007669"/>
    <property type="project" value="TreeGrafter"/>
</dbReference>
<evidence type="ECO:0000256" key="6">
    <source>
        <dbReference type="SAM" id="Phobius"/>
    </source>
</evidence>
<keyword evidence="4 6" id="KW-1133">Transmembrane helix</keyword>
<evidence type="ECO:0000256" key="1">
    <source>
        <dbReference type="ARBA" id="ARBA00004141"/>
    </source>
</evidence>
<feature type="domain" description="GtrA/DPMS transmembrane" evidence="7">
    <location>
        <begin position="2"/>
        <end position="113"/>
    </location>
</feature>
<accession>A0A382KMF7</accession>
<keyword evidence="3 6" id="KW-0812">Transmembrane</keyword>
<keyword evidence="5 6" id="KW-0472">Membrane</keyword>
<gene>
    <name evidence="8" type="ORF">METZ01_LOCUS278230</name>
</gene>
<evidence type="ECO:0000256" key="3">
    <source>
        <dbReference type="ARBA" id="ARBA00022692"/>
    </source>
</evidence>
<evidence type="ECO:0000256" key="4">
    <source>
        <dbReference type="ARBA" id="ARBA00022989"/>
    </source>
</evidence>
<sequence>MAIGVINTTINYFLFALLYLTLDWHYLISGTIGFLSGAVSGYILNRRISFKSKVKFTKGGIKYLLIQIICLGLHVSIQYFSVSILGIMEIYSQIIGIMFTTFLNFFLINKFVFSS</sequence>
<dbReference type="EMBL" id="UINC01081485">
    <property type="protein sequence ID" value="SVC25376.1"/>
    <property type="molecule type" value="Genomic_DNA"/>
</dbReference>
<name>A0A382KMF7_9ZZZZ</name>
<comment type="subcellular location">
    <subcellularLocation>
        <location evidence="1">Membrane</location>
        <topology evidence="1">Multi-pass membrane protein</topology>
    </subcellularLocation>
</comment>
<dbReference type="Pfam" id="PF04138">
    <property type="entry name" value="GtrA_DPMS_TM"/>
    <property type="match status" value="1"/>
</dbReference>
<dbReference type="InterPro" id="IPR051401">
    <property type="entry name" value="GtrA_CellWall_Glycosyl"/>
</dbReference>
<dbReference type="PANTHER" id="PTHR38459">
    <property type="entry name" value="PROPHAGE BACTOPRENOL-LINKED GLUCOSE TRANSLOCASE HOMOLOG"/>
    <property type="match status" value="1"/>
</dbReference>
<organism evidence="8">
    <name type="scientific">marine metagenome</name>
    <dbReference type="NCBI Taxonomy" id="408172"/>
    <lineage>
        <taxon>unclassified sequences</taxon>
        <taxon>metagenomes</taxon>
        <taxon>ecological metagenomes</taxon>
    </lineage>
</organism>
<feature type="transmembrane region" description="Helical" evidence="6">
    <location>
        <begin position="24"/>
        <end position="44"/>
    </location>
</feature>
<feature type="transmembrane region" description="Helical" evidence="6">
    <location>
        <begin position="94"/>
        <end position="113"/>
    </location>
</feature>
<feature type="transmembrane region" description="Helical" evidence="6">
    <location>
        <begin position="64"/>
        <end position="88"/>
    </location>
</feature>
<evidence type="ECO:0000256" key="5">
    <source>
        <dbReference type="ARBA" id="ARBA00023136"/>
    </source>
</evidence>
<dbReference type="InterPro" id="IPR007267">
    <property type="entry name" value="GtrA_DPMS_TM"/>
</dbReference>
<evidence type="ECO:0000256" key="2">
    <source>
        <dbReference type="ARBA" id="ARBA00009399"/>
    </source>
</evidence>
<dbReference type="PANTHER" id="PTHR38459:SF1">
    <property type="entry name" value="PROPHAGE BACTOPRENOL-LINKED GLUCOSE TRANSLOCASE HOMOLOG"/>
    <property type="match status" value="1"/>
</dbReference>
<comment type="similarity">
    <text evidence="2">Belongs to the GtrA family.</text>
</comment>
<protein>
    <recommendedName>
        <fullName evidence="7">GtrA/DPMS transmembrane domain-containing protein</fullName>
    </recommendedName>
</protein>
<proteinExistence type="inferred from homology"/>
<reference evidence="8" key="1">
    <citation type="submission" date="2018-05" db="EMBL/GenBank/DDBJ databases">
        <authorList>
            <person name="Lanie J.A."/>
            <person name="Ng W.-L."/>
            <person name="Kazmierczak K.M."/>
            <person name="Andrzejewski T.M."/>
            <person name="Davidsen T.M."/>
            <person name="Wayne K.J."/>
            <person name="Tettelin H."/>
            <person name="Glass J.I."/>
            <person name="Rusch D."/>
            <person name="Podicherti R."/>
            <person name="Tsui H.-C.T."/>
            <person name="Winkler M.E."/>
        </authorList>
    </citation>
    <scope>NUCLEOTIDE SEQUENCE</scope>
</reference>